<sequence>MSPEGQSKSYARYANLVQSSGTGKSRMNDELAKKILYIPINLSVIGRGFPPQDLDVRIWLTTETKTRDECAQRCQAFLYGALKQTKMHLELFGPVLGESVGVHARLAHFASIFRERMSTGMSFSRHGEYHRAFYDKVLEDANAFLSAISVHKKKSSSPPTSQHDDATESEGAPKIHRFIPEPKLEPSHRISFLTLEYFPPIFEVGFDALAKPVHPDGSCTIDKLASLDHITHLGRPLFGSRYDKGDQTVKRQIIRFAQEKLLDGPVPTRGIGRLKAEQELACLAVRLNLKFKVTTWREMECAQVKRHMRLCLYASPGFQSMETISPSEPLLAEAAYGIMKDLRLNVAETLSEHLKYSSLEPGLRGELVAELLLLLARDKACSQNTPGPSPMSDGSQRVSDKPLEDAFNDCYIWFNHFVKVEDHDVINQQYLWRLLSRGAAVVCAVNQAGVDIVVPFLRGKALLEKKVSAILIQVQNGVRFASKIQPSIFASMNPFSVGLFSIDVKNPPPVIRMVFALASRSSAITCPRRPDDDSEFDEFTSYDIWCAGALSETFGVIAQDQEKTFAELLDLSRITRRAFLMEPTLDPEVEALRVREEDGARNVWREGVL</sequence>
<accession>A0A8S0WTF0</accession>
<gene>
    <name evidence="2" type="ORF">AAE3_LOCUS7360</name>
</gene>
<comment type="caution">
    <text evidence="2">The sequence shown here is derived from an EMBL/GenBank/DDBJ whole genome shotgun (WGS) entry which is preliminary data.</text>
</comment>
<evidence type="ECO:0000313" key="2">
    <source>
        <dbReference type="EMBL" id="CAA7265136.1"/>
    </source>
</evidence>
<evidence type="ECO:0000256" key="1">
    <source>
        <dbReference type="SAM" id="MobiDB-lite"/>
    </source>
</evidence>
<dbReference type="PANTHER" id="PTHR33266">
    <property type="entry name" value="CHROMOSOME 15, WHOLE GENOME SHOTGUN SEQUENCE"/>
    <property type="match status" value="1"/>
</dbReference>
<name>A0A8S0WTF0_CYCAE</name>
<dbReference type="OrthoDB" id="107110at2759"/>
<dbReference type="Proteomes" id="UP000467700">
    <property type="component" value="Unassembled WGS sequence"/>
</dbReference>
<dbReference type="AlphaFoldDB" id="A0A8S0WTF0"/>
<dbReference type="PANTHER" id="PTHR33266:SF1">
    <property type="entry name" value="F-BOX DOMAIN-CONTAINING PROTEIN"/>
    <property type="match status" value="1"/>
</dbReference>
<protein>
    <submittedName>
        <fullName evidence="2">Uncharacterized protein</fullName>
    </submittedName>
</protein>
<proteinExistence type="predicted"/>
<feature type="region of interest" description="Disordered" evidence="1">
    <location>
        <begin position="153"/>
        <end position="174"/>
    </location>
</feature>
<dbReference type="EMBL" id="CACVBS010000047">
    <property type="protein sequence ID" value="CAA7265136.1"/>
    <property type="molecule type" value="Genomic_DNA"/>
</dbReference>
<keyword evidence="3" id="KW-1185">Reference proteome</keyword>
<evidence type="ECO:0000313" key="3">
    <source>
        <dbReference type="Proteomes" id="UP000467700"/>
    </source>
</evidence>
<organism evidence="2 3">
    <name type="scientific">Cyclocybe aegerita</name>
    <name type="common">Black poplar mushroom</name>
    <name type="synonym">Agrocybe aegerita</name>
    <dbReference type="NCBI Taxonomy" id="1973307"/>
    <lineage>
        <taxon>Eukaryota</taxon>
        <taxon>Fungi</taxon>
        <taxon>Dikarya</taxon>
        <taxon>Basidiomycota</taxon>
        <taxon>Agaricomycotina</taxon>
        <taxon>Agaricomycetes</taxon>
        <taxon>Agaricomycetidae</taxon>
        <taxon>Agaricales</taxon>
        <taxon>Agaricineae</taxon>
        <taxon>Bolbitiaceae</taxon>
        <taxon>Cyclocybe</taxon>
    </lineage>
</organism>
<reference evidence="2 3" key="1">
    <citation type="submission" date="2020-01" db="EMBL/GenBank/DDBJ databases">
        <authorList>
            <person name="Gupta K D."/>
        </authorList>
    </citation>
    <scope>NUCLEOTIDE SEQUENCE [LARGE SCALE GENOMIC DNA]</scope>
</reference>